<dbReference type="Proteomes" id="UP000001876">
    <property type="component" value="Unassembled WGS sequence"/>
</dbReference>
<proteinExistence type="predicted"/>
<feature type="domain" description="Protein NO VEIN C-terminal" evidence="2">
    <location>
        <begin position="534"/>
        <end position="626"/>
    </location>
</feature>
<dbReference type="KEGG" id="mpp:MICPUCDRAFT_57864"/>
<keyword evidence="4" id="KW-1185">Reference proteome</keyword>
<dbReference type="eggNOG" id="ENOG502RRFI">
    <property type="taxonomic scope" value="Eukaryota"/>
</dbReference>
<dbReference type="PANTHER" id="PTHR32387">
    <property type="entry name" value="WU:FJ29H11"/>
    <property type="match status" value="1"/>
</dbReference>
<evidence type="ECO:0000313" key="4">
    <source>
        <dbReference type="Proteomes" id="UP000001876"/>
    </source>
</evidence>
<organism evidence="4">
    <name type="scientific">Micromonas pusilla (strain CCMP1545)</name>
    <name type="common">Picoplanktonic green alga</name>
    <dbReference type="NCBI Taxonomy" id="564608"/>
    <lineage>
        <taxon>Eukaryota</taxon>
        <taxon>Viridiplantae</taxon>
        <taxon>Chlorophyta</taxon>
        <taxon>Mamiellophyceae</taxon>
        <taxon>Mamiellales</taxon>
        <taxon>Mamiellaceae</taxon>
        <taxon>Micromonas</taxon>
    </lineage>
</organism>
<feature type="region of interest" description="Disordered" evidence="1">
    <location>
        <begin position="312"/>
        <end position="352"/>
    </location>
</feature>
<feature type="compositionally biased region" description="Pro residues" evidence="1">
    <location>
        <begin position="14"/>
        <end position="24"/>
    </location>
</feature>
<feature type="compositionally biased region" description="Acidic residues" evidence="1">
    <location>
        <begin position="418"/>
        <end position="450"/>
    </location>
</feature>
<name>C1MSX7_MICPC</name>
<dbReference type="RefSeq" id="XP_003058398.1">
    <property type="nucleotide sequence ID" value="XM_003058352.1"/>
</dbReference>
<evidence type="ECO:0000256" key="1">
    <source>
        <dbReference type="SAM" id="MobiDB-lite"/>
    </source>
</evidence>
<dbReference type="InterPro" id="IPR052957">
    <property type="entry name" value="Auxin_embryo_med"/>
</dbReference>
<protein>
    <submittedName>
        <fullName evidence="3">Predicted protein</fullName>
    </submittedName>
</protein>
<sequence length="648" mass="71956">MVPTRSLELEPPRLHPPPPPPHVPPLTNAELERDSARAIEAIVRRWQYCSYGAVAAEVCAMHGATRLDQLGASNPTKQSKELARVWRAQQLIDAHLAAFFAMRCVACYHALERELVTMLNGFGMFRPPRADGDDANPEEIVIDEEPAKSTSASGASPAARARSSIISSSRAADAGATPPKTETQSRAYYFTDFGLGPFSAIPAVASRFPSMVEFPTMVGGSIAGVHKADPIRDLGCVLRHLRWLLENHSLSDGDTYRDFVRRLDDEKGYFEDGKEEDWDIDNGVYINWDVPVRDFPEMQMAAHVDNARSKTERALADEAKAAEARAERAERAAKAETRPPPPPRLKEPRDAKAKAFVARVVKRLETPWRPSRAKALSAIRAEWPGVDEEVIAAATEYAMVHLGGGRYRAKVFDLTGDAEDEDAKTSAGEEDDEDDVEGEPPTEENAEEAAPETTDARGENAKENRGGDGDDIPAAPGKRRKTTARAPFEGRLAVSASSSRTVFPTKISTADVRAHCPWWNDVEISDNRAVGRWGESLVYHYLLSRHVGWRVTWMNEEKETKSFYDIKLESADGAETIFVEVKTTKFGDKNVFEMSPWEWDFAQKPGVSKSYHIYRVYGAGDVDKVRVEVVKDPARLVREHEVRMCLAI</sequence>
<evidence type="ECO:0000259" key="2">
    <source>
        <dbReference type="Pfam" id="PF13020"/>
    </source>
</evidence>
<dbReference type="OMA" id="ATEYAMV"/>
<feature type="compositionally biased region" description="Basic and acidic residues" evidence="1">
    <location>
        <begin position="454"/>
        <end position="468"/>
    </location>
</feature>
<evidence type="ECO:0000313" key="3">
    <source>
        <dbReference type="EMBL" id="EEH56853.1"/>
    </source>
</evidence>
<gene>
    <name evidence="3" type="ORF">MICPUCDRAFT_57864</name>
</gene>
<dbReference type="AlphaFoldDB" id="C1MSX7"/>
<feature type="region of interest" description="Disordered" evidence="1">
    <location>
        <begin position="1"/>
        <end position="27"/>
    </location>
</feature>
<dbReference type="GeneID" id="9684198"/>
<reference evidence="3 4" key="1">
    <citation type="journal article" date="2009" name="Science">
        <title>Green evolution and dynamic adaptations revealed by genomes of the marine picoeukaryotes Micromonas.</title>
        <authorList>
            <person name="Worden A.Z."/>
            <person name="Lee J.H."/>
            <person name="Mock T."/>
            <person name="Rouze P."/>
            <person name="Simmons M.P."/>
            <person name="Aerts A.L."/>
            <person name="Allen A.E."/>
            <person name="Cuvelier M.L."/>
            <person name="Derelle E."/>
            <person name="Everett M.V."/>
            <person name="Foulon E."/>
            <person name="Grimwood J."/>
            <person name="Gundlach H."/>
            <person name="Henrissat B."/>
            <person name="Napoli C."/>
            <person name="McDonald S.M."/>
            <person name="Parker M.S."/>
            <person name="Rombauts S."/>
            <person name="Salamov A."/>
            <person name="Von Dassow P."/>
            <person name="Badger J.H."/>
            <person name="Coutinho P.M."/>
            <person name="Demir E."/>
            <person name="Dubchak I."/>
            <person name="Gentemann C."/>
            <person name="Eikrem W."/>
            <person name="Gready J.E."/>
            <person name="John U."/>
            <person name="Lanier W."/>
            <person name="Lindquist E.A."/>
            <person name="Lucas S."/>
            <person name="Mayer K.F."/>
            <person name="Moreau H."/>
            <person name="Not F."/>
            <person name="Otillar R."/>
            <person name="Panaud O."/>
            <person name="Pangilinan J."/>
            <person name="Paulsen I."/>
            <person name="Piegu B."/>
            <person name="Poliakov A."/>
            <person name="Robbens S."/>
            <person name="Schmutz J."/>
            <person name="Toulza E."/>
            <person name="Wyss T."/>
            <person name="Zelensky A."/>
            <person name="Zhou K."/>
            <person name="Armbrust E.V."/>
            <person name="Bhattacharya D."/>
            <person name="Goodenough U.W."/>
            <person name="Van de Peer Y."/>
            <person name="Grigoriev I.V."/>
        </authorList>
    </citation>
    <scope>NUCLEOTIDE SEQUENCE [LARGE SCALE GENOMIC DNA]</scope>
    <source>
        <strain evidence="3 4">CCMP1545</strain>
    </source>
</reference>
<dbReference type="InterPro" id="IPR024975">
    <property type="entry name" value="NOV_C"/>
</dbReference>
<dbReference type="Pfam" id="PF13020">
    <property type="entry name" value="NOV_C"/>
    <property type="match status" value="1"/>
</dbReference>
<feature type="region of interest" description="Disordered" evidence="1">
    <location>
        <begin position="418"/>
        <end position="487"/>
    </location>
</feature>
<feature type="compositionally biased region" description="Basic and acidic residues" evidence="1">
    <location>
        <begin position="312"/>
        <end position="337"/>
    </location>
</feature>
<dbReference type="PANTHER" id="PTHR32387:SF0">
    <property type="entry name" value="PROTEIN NO VEIN"/>
    <property type="match status" value="1"/>
</dbReference>
<dbReference type="OrthoDB" id="498349at2759"/>
<accession>C1MSX7</accession>
<dbReference type="EMBL" id="GG663739">
    <property type="protein sequence ID" value="EEH56853.1"/>
    <property type="molecule type" value="Genomic_DNA"/>
</dbReference>